<proteinExistence type="predicted"/>
<dbReference type="PROSITE" id="PS50914">
    <property type="entry name" value="BON"/>
    <property type="match status" value="1"/>
</dbReference>
<evidence type="ECO:0000313" key="3">
    <source>
        <dbReference type="Proteomes" id="UP000057158"/>
    </source>
</evidence>
<dbReference type="Gene3D" id="3.30.1340.30">
    <property type="match status" value="1"/>
</dbReference>
<dbReference type="STRING" id="1603606.DSOUD_2702"/>
<gene>
    <name evidence="2" type="ORF">DSOUD_2702</name>
</gene>
<protein>
    <submittedName>
        <fullName evidence="2">Cytidylate kinase</fullName>
    </submittedName>
</protein>
<dbReference type="RefSeq" id="WP_053551457.1">
    <property type="nucleotide sequence ID" value="NZ_CP010802.1"/>
</dbReference>
<dbReference type="Pfam" id="PF13189">
    <property type="entry name" value="Cytidylate_kin2"/>
    <property type="match status" value="1"/>
</dbReference>
<dbReference type="Pfam" id="PF04972">
    <property type="entry name" value="BON"/>
    <property type="match status" value="1"/>
</dbReference>
<dbReference type="GO" id="GO:0016301">
    <property type="term" value="F:kinase activity"/>
    <property type="evidence" value="ECO:0007669"/>
    <property type="project" value="UniProtKB-KW"/>
</dbReference>
<dbReference type="Gene3D" id="3.40.50.300">
    <property type="entry name" value="P-loop containing nucleotide triphosphate hydrolases"/>
    <property type="match status" value="1"/>
</dbReference>
<evidence type="ECO:0000313" key="2">
    <source>
        <dbReference type="EMBL" id="ALC17452.1"/>
    </source>
</evidence>
<dbReference type="EMBL" id="CP010802">
    <property type="protein sequence ID" value="ALC17452.1"/>
    <property type="molecule type" value="Genomic_DNA"/>
</dbReference>
<accession>A0A0M4D2F8</accession>
<keyword evidence="2" id="KW-0418">Kinase</keyword>
<keyword evidence="3" id="KW-1185">Reference proteome</keyword>
<organism evidence="2 3">
    <name type="scientific">Desulfuromonas soudanensis</name>
    <dbReference type="NCBI Taxonomy" id="1603606"/>
    <lineage>
        <taxon>Bacteria</taxon>
        <taxon>Pseudomonadati</taxon>
        <taxon>Thermodesulfobacteriota</taxon>
        <taxon>Desulfuromonadia</taxon>
        <taxon>Desulfuromonadales</taxon>
        <taxon>Desulfuromonadaceae</taxon>
        <taxon>Desulfuromonas</taxon>
    </lineage>
</organism>
<dbReference type="OrthoDB" id="7929987at2"/>
<dbReference type="InterPro" id="IPR027417">
    <property type="entry name" value="P-loop_NTPase"/>
</dbReference>
<reference evidence="2 3" key="1">
    <citation type="submission" date="2015-07" db="EMBL/GenBank/DDBJ databases">
        <title>Isolation and Genomic Characterization of a Novel Halophilic Metal-Reducing Deltaproteobacterium from the Deep Subsurface.</title>
        <authorList>
            <person name="Badalamenti J.P."/>
            <person name="Summers Z.M."/>
            <person name="Gralnick J.A."/>
            <person name="Bond D.R."/>
        </authorList>
    </citation>
    <scope>NUCLEOTIDE SEQUENCE [LARGE SCALE GENOMIC DNA]</scope>
    <source>
        <strain evidence="2 3">WTL</strain>
    </source>
</reference>
<feature type="domain" description="BON" evidence="1">
    <location>
        <begin position="199"/>
        <end position="270"/>
    </location>
</feature>
<dbReference type="KEGG" id="des:DSOUD_2702"/>
<keyword evidence="2" id="KW-0808">Transferase</keyword>
<dbReference type="SUPFAM" id="SSF52540">
    <property type="entry name" value="P-loop containing nucleoside triphosphate hydrolases"/>
    <property type="match status" value="1"/>
</dbReference>
<dbReference type="PATRIC" id="fig|1603606.3.peg.2935"/>
<name>A0A0M4D2F8_9BACT</name>
<dbReference type="AlphaFoldDB" id="A0A0M4D2F8"/>
<dbReference type="Proteomes" id="UP000057158">
    <property type="component" value="Chromosome"/>
</dbReference>
<sequence>MAIITISREMGSAGIPIVHKAAEKLGYTLVDGEAIKKVAPDYGLTPEAVEKVDEKPPAFVDTVDAQTEADYHQIELIILEYALKGNVIIYGRGGQDLLKGVSSVLRVRITAPFEERVERWAEREWLDPDLARVLVRKSDQQRAGFIKYYFDRDWQDPLQYDVVINTSRLSEETALKLISEAVKDKNLTEQKDASKKFLQDLIIRKKVETRLLSNRIIEGLHQYHFHISVTDGKVTLEGHVHSEAQRLEVLKTTRQVEGVSGIINELDIRPYRSNPREL</sequence>
<evidence type="ECO:0000259" key="1">
    <source>
        <dbReference type="PROSITE" id="PS50914"/>
    </source>
</evidence>
<dbReference type="InterPro" id="IPR007055">
    <property type="entry name" value="BON_dom"/>
</dbReference>